<organism evidence="3">
    <name type="scientific">marine sediment metagenome</name>
    <dbReference type="NCBI Taxonomy" id="412755"/>
    <lineage>
        <taxon>unclassified sequences</taxon>
        <taxon>metagenomes</taxon>
        <taxon>ecological metagenomes</taxon>
    </lineage>
</organism>
<proteinExistence type="predicted"/>
<feature type="non-terminal residue" evidence="3">
    <location>
        <position position="1"/>
    </location>
</feature>
<feature type="domain" description="Tyr recombinase" evidence="2">
    <location>
        <begin position="1"/>
        <end position="136"/>
    </location>
</feature>
<protein>
    <recommendedName>
        <fullName evidence="2">Tyr recombinase domain-containing protein</fullName>
    </recommendedName>
</protein>
<dbReference type="InterPro" id="IPR011010">
    <property type="entry name" value="DNA_brk_join_enz"/>
</dbReference>
<dbReference type="SUPFAM" id="SSF56349">
    <property type="entry name" value="DNA breaking-rejoining enzymes"/>
    <property type="match status" value="1"/>
</dbReference>
<dbReference type="InterPro" id="IPR002104">
    <property type="entry name" value="Integrase_catalytic"/>
</dbReference>
<dbReference type="AlphaFoldDB" id="A0A0F9DGZ0"/>
<reference evidence="3" key="1">
    <citation type="journal article" date="2015" name="Nature">
        <title>Complex archaea that bridge the gap between prokaryotes and eukaryotes.</title>
        <authorList>
            <person name="Spang A."/>
            <person name="Saw J.H."/>
            <person name="Jorgensen S.L."/>
            <person name="Zaremba-Niedzwiedzka K."/>
            <person name="Martijn J."/>
            <person name="Lind A.E."/>
            <person name="van Eijk R."/>
            <person name="Schleper C."/>
            <person name="Guy L."/>
            <person name="Ettema T.J."/>
        </authorList>
    </citation>
    <scope>NUCLEOTIDE SEQUENCE</scope>
</reference>
<evidence type="ECO:0000259" key="2">
    <source>
        <dbReference type="PROSITE" id="PS51898"/>
    </source>
</evidence>
<evidence type="ECO:0000256" key="1">
    <source>
        <dbReference type="ARBA" id="ARBA00023172"/>
    </source>
</evidence>
<dbReference type="Pfam" id="PF00589">
    <property type="entry name" value="Phage_integrase"/>
    <property type="match status" value="1"/>
</dbReference>
<gene>
    <name evidence="3" type="ORF">LCGC14_2200040</name>
</gene>
<keyword evidence="1" id="KW-0233">DNA recombination</keyword>
<accession>A0A0F9DGZ0</accession>
<dbReference type="InterPro" id="IPR013762">
    <property type="entry name" value="Integrase-like_cat_sf"/>
</dbReference>
<dbReference type="GO" id="GO:0003677">
    <property type="term" value="F:DNA binding"/>
    <property type="evidence" value="ECO:0007669"/>
    <property type="project" value="InterPro"/>
</dbReference>
<sequence length="204" mass="23342">RPKTGVERNFNLWPETIEVLKAYIAEYRGKPINDNVAKLVFVGSKGNPLCWDRIDEKGKMNRSDAVLSRFKRLFEKAGLKRKYGVGFYILRHTYATIIGSNSNDLREVQAALGQTTFEQQETYRHDRHQKSISAQKKVRKELHKTPIPQILRSKFSAPESDEKLIIQKSPSPELFAQGYLFDIGGFQCESYGHGFTGPFATNTR</sequence>
<dbReference type="GO" id="GO:0015074">
    <property type="term" value="P:DNA integration"/>
    <property type="evidence" value="ECO:0007669"/>
    <property type="project" value="InterPro"/>
</dbReference>
<comment type="caution">
    <text evidence="3">The sequence shown here is derived from an EMBL/GenBank/DDBJ whole genome shotgun (WGS) entry which is preliminary data.</text>
</comment>
<dbReference type="GO" id="GO:0006310">
    <property type="term" value="P:DNA recombination"/>
    <property type="evidence" value="ECO:0007669"/>
    <property type="project" value="UniProtKB-KW"/>
</dbReference>
<evidence type="ECO:0000313" key="3">
    <source>
        <dbReference type="EMBL" id="KKL60968.1"/>
    </source>
</evidence>
<dbReference type="EMBL" id="LAZR01028968">
    <property type="protein sequence ID" value="KKL60968.1"/>
    <property type="molecule type" value="Genomic_DNA"/>
</dbReference>
<dbReference type="PROSITE" id="PS51898">
    <property type="entry name" value="TYR_RECOMBINASE"/>
    <property type="match status" value="1"/>
</dbReference>
<name>A0A0F9DGZ0_9ZZZZ</name>
<dbReference type="Gene3D" id="1.10.443.10">
    <property type="entry name" value="Intergrase catalytic core"/>
    <property type="match status" value="1"/>
</dbReference>